<dbReference type="PANTHER" id="PTHR21660">
    <property type="entry name" value="THIOESTERASE SUPERFAMILY MEMBER-RELATED"/>
    <property type="match status" value="1"/>
</dbReference>
<keyword evidence="2" id="KW-0378">Hydrolase</keyword>
<dbReference type="InterPro" id="IPR003736">
    <property type="entry name" value="PAAI_dom"/>
</dbReference>
<evidence type="ECO:0000313" key="4">
    <source>
        <dbReference type="EMBL" id="SEB14676.1"/>
    </source>
</evidence>
<accession>A0A1H4GYQ2</accession>
<comment type="similarity">
    <text evidence="1">Belongs to the thioesterase PaaI family.</text>
</comment>
<evidence type="ECO:0000256" key="1">
    <source>
        <dbReference type="ARBA" id="ARBA00008324"/>
    </source>
</evidence>
<dbReference type="Pfam" id="PF03061">
    <property type="entry name" value="4HBT"/>
    <property type="match status" value="1"/>
</dbReference>
<name>A0A1H4GYQ2_9BACI</name>
<dbReference type="OrthoDB" id="337200at2"/>
<gene>
    <name evidence="4" type="ORF">SAMN05421743_12035</name>
</gene>
<dbReference type="STRING" id="571932.SAMN05421743_12035"/>
<dbReference type="RefSeq" id="WP_093046382.1">
    <property type="nucleotide sequence ID" value="NZ_FNQR01000020.1"/>
</dbReference>
<evidence type="ECO:0000256" key="2">
    <source>
        <dbReference type="ARBA" id="ARBA00022801"/>
    </source>
</evidence>
<sequence>MEAKLEGWHEQIRFDFETSPFFQLLGFNLIEVSEDDVLLELPIEKKLYNTYGNLHGGAYATIIDNIIGMKMRAVFGQPVITIDLHTQYIAPVSDGTISARANVYGNGRKIKMGDAEVFDYEGNLLAKGYGTFKVIKEG</sequence>
<reference evidence="4 5" key="1">
    <citation type="submission" date="2016-10" db="EMBL/GenBank/DDBJ databases">
        <authorList>
            <person name="de Groot N.N."/>
        </authorList>
    </citation>
    <scope>NUCLEOTIDE SEQUENCE [LARGE SCALE GENOMIC DNA]</scope>
    <source>
        <strain evidence="4 5">CCM7597</strain>
    </source>
</reference>
<dbReference type="Gene3D" id="3.10.129.10">
    <property type="entry name" value="Hotdog Thioesterase"/>
    <property type="match status" value="1"/>
</dbReference>
<dbReference type="SUPFAM" id="SSF54637">
    <property type="entry name" value="Thioesterase/thiol ester dehydrase-isomerase"/>
    <property type="match status" value="1"/>
</dbReference>
<dbReference type="AlphaFoldDB" id="A0A1H4GYQ2"/>
<protein>
    <submittedName>
        <fullName evidence="4">Uncharacterized domain 1-containing protein</fullName>
    </submittedName>
</protein>
<dbReference type="GO" id="GO:0047617">
    <property type="term" value="F:fatty acyl-CoA hydrolase activity"/>
    <property type="evidence" value="ECO:0007669"/>
    <property type="project" value="InterPro"/>
</dbReference>
<evidence type="ECO:0000313" key="5">
    <source>
        <dbReference type="Proteomes" id="UP000198584"/>
    </source>
</evidence>
<dbReference type="EMBL" id="FNQR01000020">
    <property type="protein sequence ID" value="SEB14676.1"/>
    <property type="molecule type" value="Genomic_DNA"/>
</dbReference>
<dbReference type="InterPro" id="IPR029069">
    <property type="entry name" value="HotDog_dom_sf"/>
</dbReference>
<dbReference type="NCBIfam" id="TIGR00369">
    <property type="entry name" value="unchar_dom_1"/>
    <property type="match status" value="1"/>
</dbReference>
<organism evidence="4 5">
    <name type="scientific">Thalassobacillus cyri</name>
    <dbReference type="NCBI Taxonomy" id="571932"/>
    <lineage>
        <taxon>Bacteria</taxon>
        <taxon>Bacillati</taxon>
        <taxon>Bacillota</taxon>
        <taxon>Bacilli</taxon>
        <taxon>Bacillales</taxon>
        <taxon>Bacillaceae</taxon>
        <taxon>Thalassobacillus</taxon>
    </lineage>
</organism>
<dbReference type="PANTHER" id="PTHR21660:SF1">
    <property type="entry name" value="ACYL-COENZYME A THIOESTERASE 13"/>
    <property type="match status" value="1"/>
</dbReference>
<evidence type="ECO:0000259" key="3">
    <source>
        <dbReference type="Pfam" id="PF03061"/>
    </source>
</evidence>
<proteinExistence type="inferred from homology"/>
<dbReference type="InterPro" id="IPR006683">
    <property type="entry name" value="Thioestr_dom"/>
</dbReference>
<keyword evidence="5" id="KW-1185">Reference proteome</keyword>
<dbReference type="Proteomes" id="UP000198584">
    <property type="component" value="Unassembled WGS sequence"/>
</dbReference>
<feature type="domain" description="Thioesterase" evidence="3">
    <location>
        <begin position="51"/>
        <end position="125"/>
    </location>
</feature>
<dbReference type="CDD" id="cd03443">
    <property type="entry name" value="PaaI_thioesterase"/>
    <property type="match status" value="1"/>
</dbReference>
<dbReference type="InterPro" id="IPR039298">
    <property type="entry name" value="ACOT13"/>
</dbReference>